<dbReference type="InterPro" id="IPR000847">
    <property type="entry name" value="LysR_HTH_N"/>
</dbReference>
<evidence type="ECO:0000313" key="6">
    <source>
        <dbReference type="EMBL" id="REL27940.1"/>
    </source>
</evidence>
<dbReference type="GO" id="GO:0006351">
    <property type="term" value="P:DNA-templated transcription"/>
    <property type="evidence" value="ECO:0007669"/>
    <property type="project" value="TreeGrafter"/>
</dbReference>
<proteinExistence type="inferred from homology"/>
<accession>A0A3E0TU13</accession>
<reference evidence="6 7" key="1">
    <citation type="submission" date="2018-08" db="EMBL/GenBank/DDBJ databases">
        <title>Thalassotalea euphylliae genome.</title>
        <authorList>
            <person name="Summers S."/>
            <person name="Rice S.A."/>
            <person name="Freckelton M.L."/>
            <person name="Nedved B.T."/>
            <person name="Hadfield M.G."/>
        </authorList>
    </citation>
    <scope>NUCLEOTIDE SEQUENCE [LARGE SCALE GENOMIC DNA]</scope>
    <source>
        <strain evidence="6 7">H1</strain>
    </source>
</reference>
<evidence type="ECO:0000256" key="4">
    <source>
        <dbReference type="ARBA" id="ARBA00023163"/>
    </source>
</evidence>
<dbReference type="OrthoDB" id="9786526at2"/>
<dbReference type="SUPFAM" id="SSF46785">
    <property type="entry name" value="Winged helix' DNA-binding domain"/>
    <property type="match status" value="1"/>
</dbReference>
<evidence type="ECO:0000259" key="5">
    <source>
        <dbReference type="PROSITE" id="PS50931"/>
    </source>
</evidence>
<feature type="domain" description="HTH lysR-type" evidence="5">
    <location>
        <begin position="1"/>
        <end position="59"/>
    </location>
</feature>
<evidence type="ECO:0000256" key="3">
    <source>
        <dbReference type="ARBA" id="ARBA00023125"/>
    </source>
</evidence>
<dbReference type="PANTHER" id="PTHR30537">
    <property type="entry name" value="HTH-TYPE TRANSCRIPTIONAL REGULATOR"/>
    <property type="match status" value="1"/>
</dbReference>
<keyword evidence="2" id="KW-0805">Transcription regulation</keyword>
<dbReference type="SUPFAM" id="SSF53850">
    <property type="entry name" value="Periplasmic binding protein-like II"/>
    <property type="match status" value="1"/>
</dbReference>
<dbReference type="InterPro" id="IPR036390">
    <property type="entry name" value="WH_DNA-bd_sf"/>
</dbReference>
<evidence type="ECO:0000313" key="7">
    <source>
        <dbReference type="Proteomes" id="UP000256478"/>
    </source>
</evidence>
<protein>
    <submittedName>
        <fullName evidence="6">LysR family transcriptional regulator</fullName>
    </submittedName>
</protein>
<gene>
    <name evidence="6" type="ORF">DXX93_16140</name>
</gene>
<dbReference type="PRINTS" id="PR00039">
    <property type="entry name" value="HTHLYSR"/>
</dbReference>
<dbReference type="InterPro" id="IPR036388">
    <property type="entry name" value="WH-like_DNA-bd_sf"/>
</dbReference>
<evidence type="ECO:0000256" key="1">
    <source>
        <dbReference type="ARBA" id="ARBA00009437"/>
    </source>
</evidence>
<dbReference type="AlphaFoldDB" id="A0A3E0TU13"/>
<evidence type="ECO:0000256" key="2">
    <source>
        <dbReference type="ARBA" id="ARBA00023015"/>
    </source>
</evidence>
<dbReference type="Pfam" id="PF03466">
    <property type="entry name" value="LysR_substrate"/>
    <property type="match status" value="1"/>
</dbReference>
<comment type="caution">
    <text evidence="6">The sequence shown here is derived from an EMBL/GenBank/DDBJ whole genome shotgun (WGS) entry which is preliminary data.</text>
</comment>
<dbReference type="GO" id="GO:0003700">
    <property type="term" value="F:DNA-binding transcription factor activity"/>
    <property type="evidence" value="ECO:0007669"/>
    <property type="project" value="InterPro"/>
</dbReference>
<name>A0A3E0TU13_9GAMM</name>
<dbReference type="PANTHER" id="PTHR30537:SF58">
    <property type="entry name" value="HTH-TYPE TRANSCRIPTIONAL REGULATOR PERR"/>
    <property type="match status" value="1"/>
</dbReference>
<dbReference type="CDD" id="cd08422">
    <property type="entry name" value="PBP2_CrgA_like"/>
    <property type="match status" value="1"/>
</dbReference>
<keyword evidence="3" id="KW-0238">DNA-binding</keyword>
<dbReference type="InterPro" id="IPR058163">
    <property type="entry name" value="LysR-type_TF_proteobact-type"/>
</dbReference>
<dbReference type="PROSITE" id="PS50931">
    <property type="entry name" value="HTH_LYSR"/>
    <property type="match status" value="1"/>
</dbReference>
<sequence>MKILTLIETFSIVVDTGSFTEAAEKLNLSKSFVSKQVSQLESELGVKLLYRTTRKLSLTEEGQRFYEHCHAIISQVEKATAEALESQSNPKGAIRLTAPQSLLISGFGHLFMAFQRQYPAIELDIISSGKIEDLYSQHIDLAIRVGKLEDSNLKSLTLAASKFIVVASPDYLVKHGEPLTPKDLASHNCIHYGDSRLSNSWPFFMENGEKVTVQVTGNLTCNDGNIILAAALCGHGLCFGPDYLYNAYIKQGRLKPVLTQYHEPTRVTALYPFNKTPTRRLRLLLDYMALHFENYLYE</sequence>
<dbReference type="EMBL" id="QUOU01000001">
    <property type="protein sequence ID" value="REL27940.1"/>
    <property type="molecule type" value="Genomic_DNA"/>
</dbReference>
<dbReference type="FunFam" id="1.10.10.10:FF:000001">
    <property type="entry name" value="LysR family transcriptional regulator"/>
    <property type="match status" value="1"/>
</dbReference>
<organism evidence="6 7">
    <name type="scientific">Thalassotalea euphylliae</name>
    <dbReference type="NCBI Taxonomy" id="1655234"/>
    <lineage>
        <taxon>Bacteria</taxon>
        <taxon>Pseudomonadati</taxon>
        <taxon>Pseudomonadota</taxon>
        <taxon>Gammaproteobacteria</taxon>
        <taxon>Alteromonadales</taxon>
        <taxon>Colwelliaceae</taxon>
        <taxon>Thalassotalea</taxon>
    </lineage>
</organism>
<dbReference type="Pfam" id="PF00126">
    <property type="entry name" value="HTH_1"/>
    <property type="match status" value="1"/>
</dbReference>
<keyword evidence="4" id="KW-0804">Transcription</keyword>
<dbReference type="Gene3D" id="1.10.10.10">
    <property type="entry name" value="Winged helix-like DNA-binding domain superfamily/Winged helix DNA-binding domain"/>
    <property type="match status" value="1"/>
</dbReference>
<dbReference type="GO" id="GO:0043565">
    <property type="term" value="F:sequence-specific DNA binding"/>
    <property type="evidence" value="ECO:0007669"/>
    <property type="project" value="TreeGrafter"/>
</dbReference>
<dbReference type="Proteomes" id="UP000256478">
    <property type="component" value="Unassembled WGS sequence"/>
</dbReference>
<comment type="similarity">
    <text evidence="1">Belongs to the LysR transcriptional regulatory family.</text>
</comment>
<dbReference type="Gene3D" id="3.40.190.290">
    <property type="match status" value="1"/>
</dbReference>
<dbReference type="InterPro" id="IPR005119">
    <property type="entry name" value="LysR_subst-bd"/>
</dbReference>